<dbReference type="InterPro" id="IPR000873">
    <property type="entry name" value="AMP-dep_synth/lig_dom"/>
</dbReference>
<dbReference type="Pfam" id="PF13193">
    <property type="entry name" value="AMP-binding_C"/>
    <property type="match status" value="1"/>
</dbReference>
<evidence type="ECO:0008006" key="5">
    <source>
        <dbReference type="Google" id="ProtNLM"/>
    </source>
</evidence>
<dbReference type="InterPro" id="IPR020845">
    <property type="entry name" value="AMP-binding_CS"/>
</dbReference>
<dbReference type="PANTHER" id="PTHR24096:SF422">
    <property type="entry name" value="BCDNA.GH02901"/>
    <property type="match status" value="1"/>
</dbReference>
<dbReference type="Gene3D" id="3.40.50.980">
    <property type="match status" value="2"/>
</dbReference>
<feature type="domain" description="AMP-binding enzyme C-terminal" evidence="2">
    <location>
        <begin position="476"/>
        <end position="558"/>
    </location>
</feature>
<accession>A0A0D2D4N7</accession>
<proteinExistence type="predicted"/>
<protein>
    <recommendedName>
        <fullName evidence="5">4-coumarate-CoA ligase</fullName>
    </recommendedName>
</protein>
<dbReference type="HOGENOM" id="CLU_000022_59_2_1"/>
<dbReference type="PROSITE" id="PS00455">
    <property type="entry name" value="AMP_BINDING"/>
    <property type="match status" value="1"/>
</dbReference>
<dbReference type="AlphaFoldDB" id="A0A0D2D4N7"/>
<organism evidence="3 4">
    <name type="scientific">Exophiala xenobiotica</name>
    <dbReference type="NCBI Taxonomy" id="348802"/>
    <lineage>
        <taxon>Eukaryota</taxon>
        <taxon>Fungi</taxon>
        <taxon>Dikarya</taxon>
        <taxon>Ascomycota</taxon>
        <taxon>Pezizomycotina</taxon>
        <taxon>Eurotiomycetes</taxon>
        <taxon>Chaetothyriomycetidae</taxon>
        <taxon>Chaetothyriales</taxon>
        <taxon>Herpotrichiellaceae</taxon>
        <taxon>Exophiala</taxon>
    </lineage>
</organism>
<dbReference type="OrthoDB" id="6509636at2759"/>
<dbReference type="Proteomes" id="UP000054342">
    <property type="component" value="Unassembled WGS sequence"/>
</dbReference>
<dbReference type="GeneID" id="25327795"/>
<dbReference type="SUPFAM" id="SSF56801">
    <property type="entry name" value="Acetyl-CoA synthetase-like"/>
    <property type="match status" value="1"/>
</dbReference>
<sequence length="579" mass="64231">MVFYPPPWVPKLPEIPDTVPICEFMLDEKYGRRPYSDSWDAYTCGLSGKSITARQQKENVDKLARALAKEFGWKVNEGTEYDKVVGVFALNTIDIMSLSWAIHRINGVSSPANAAYSADELRHQLINSGAKVLFTVMPLFTTALEAAAKANIPKDRIYICEMPNDPPIPKEFKTLGQLLKEGESLPELEPIRWSKGQGARQTAFLCYSSGTSGLPKGVMISHRNVIANTVQISVYDQAGRDAIEPGYHDVVLGLLPQSHIYGLIVICHASTYRGDRVIILPKFELQPYLTTIQKYKINTLYIVPPIIIAMVKNQQVLKNFNLSSVKSIFTGAAPLGQETAEELASQYPTWVVRQGYGLTETCTVVCSTSPFDVWFGSSGCLVPGYEAKVMSIEGNEITGYNQRGELLVKSPSVVLGYLKNDKATKETFVDMPEGRFMRTGDEVEIRKSAKGNEHIWVVDRIKELIKVKGLQVAPAELEACLLNHPAVADCAVIPVADDRAGELPKAFIVKSNSVGLEESDAMIKRNIARYVEKEKARHKWLAGGIEFIDVIPKSASGKILRRLLRDKEREARRKAGAKL</sequence>
<evidence type="ECO:0000259" key="2">
    <source>
        <dbReference type="Pfam" id="PF13193"/>
    </source>
</evidence>
<dbReference type="Gene3D" id="2.30.38.10">
    <property type="entry name" value="Luciferase, Domain 3"/>
    <property type="match status" value="1"/>
</dbReference>
<dbReference type="CDD" id="cd05911">
    <property type="entry name" value="Firefly_Luc_like"/>
    <property type="match status" value="1"/>
</dbReference>
<dbReference type="PANTHER" id="PTHR24096">
    <property type="entry name" value="LONG-CHAIN-FATTY-ACID--COA LIGASE"/>
    <property type="match status" value="1"/>
</dbReference>
<dbReference type="RefSeq" id="XP_013317906.1">
    <property type="nucleotide sequence ID" value="XM_013462452.1"/>
</dbReference>
<gene>
    <name evidence="3" type="ORF">PV05_05887</name>
</gene>
<dbReference type="EMBL" id="KN847319">
    <property type="protein sequence ID" value="KIW57322.1"/>
    <property type="molecule type" value="Genomic_DNA"/>
</dbReference>
<dbReference type="Pfam" id="PF00501">
    <property type="entry name" value="AMP-binding"/>
    <property type="match status" value="1"/>
</dbReference>
<evidence type="ECO:0000259" key="1">
    <source>
        <dbReference type="Pfam" id="PF00501"/>
    </source>
</evidence>
<reference evidence="3 4" key="1">
    <citation type="submission" date="2015-01" db="EMBL/GenBank/DDBJ databases">
        <title>The Genome Sequence of Exophiala xenobiotica CBS118157.</title>
        <authorList>
            <consortium name="The Broad Institute Genomics Platform"/>
            <person name="Cuomo C."/>
            <person name="de Hoog S."/>
            <person name="Gorbushina A."/>
            <person name="Stielow B."/>
            <person name="Teixiera M."/>
            <person name="Abouelleil A."/>
            <person name="Chapman S.B."/>
            <person name="Priest M."/>
            <person name="Young S.K."/>
            <person name="Wortman J."/>
            <person name="Nusbaum C."/>
            <person name="Birren B."/>
        </authorList>
    </citation>
    <scope>NUCLEOTIDE SEQUENCE [LARGE SCALE GENOMIC DNA]</scope>
    <source>
        <strain evidence="3 4">CBS 118157</strain>
    </source>
</reference>
<evidence type="ECO:0000313" key="4">
    <source>
        <dbReference type="Proteomes" id="UP000054342"/>
    </source>
</evidence>
<dbReference type="GO" id="GO:0016405">
    <property type="term" value="F:CoA-ligase activity"/>
    <property type="evidence" value="ECO:0007669"/>
    <property type="project" value="TreeGrafter"/>
</dbReference>
<evidence type="ECO:0000313" key="3">
    <source>
        <dbReference type="EMBL" id="KIW57322.1"/>
    </source>
</evidence>
<dbReference type="InterPro" id="IPR045851">
    <property type="entry name" value="AMP-bd_C_sf"/>
</dbReference>
<dbReference type="InterPro" id="IPR025110">
    <property type="entry name" value="AMP-bd_C"/>
</dbReference>
<dbReference type="Gene3D" id="3.30.300.30">
    <property type="match status" value="1"/>
</dbReference>
<dbReference type="STRING" id="348802.A0A0D2D4N7"/>
<name>A0A0D2D4N7_9EURO</name>
<keyword evidence="4" id="KW-1185">Reference proteome</keyword>
<feature type="domain" description="AMP-dependent synthetase/ligase" evidence="1">
    <location>
        <begin position="47"/>
        <end position="418"/>
    </location>
</feature>